<evidence type="ECO:0000256" key="5">
    <source>
        <dbReference type="ARBA" id="ARBA00022777"/>
    </source>
</evidence>
<dbReference type="PANTHER" id="PTHR43047">
    <property type="entry name" value="TWO-COMPONENT HISTIDINE PROTEIN KINASE"/>
    <property type="match status" value="1"/>
</dbReference>
<dbReference type="InterPro" id="IPR003661">
    <property type="entry name" value="HisK_dim/P_dom"/>
</dbReference>
<feature type="compositionally biased region" description="Acidic residues" evidence="7">
    <location>
        <begin position="850"/>
        <end position="869"/>
    </location>
</feature>
<feature type="transmembrane region" description="Helical" evidence="8">
    <location>
        <begin position="375"/>
        <end position="393"/>
    </location>
</feature>
<dbReference type="SUPFAM" id="SSF52172">
    <property type="entry name" value="CheY-like"/>
    <property type="match status" value="1"/>
</dbReference>
<dbReference type="PRINTS" id="PR00344">
    <property type="entry name" value="BCTRLSENSOR"/>
</dbReference>
<keyword evidence="8" id="KW-0472">Membrane</keyword>
<dbReference type="Gene3D" id="3.30.565.10">
    <property type="entry name" value="Histidine kinase-like ATPase, C-terminal domain"/>
    <property type="match status" value="1"/>
</dbReference>
<comment type="catalytic activity">
    <reaction evidence="1">
        <text>ATP + protein L-histidine = ADP + protein N-phospho-L-histidine.</text>
        <dbReference type="EC" id="2.7.13.3"/>
    </reaction>
</comment>
<feature type="transmembrane region" description="Helical" evidence="8">
    <location>
        <begin position="325"/>
        <end position="343"/>
    </location>
</feature>
<feature type="region of interest" description="Disordered" evidence="7">
    <location>
        <begin position="152"/>
        <end position="176"/>
    </location>
</feature>
<dbReference type="InterPro" id="IPR003594">
    <property type="entry name" value="HATPase_dom"/>
</dbReference>
<feature type="compositionally biased region" description="Polar residues" evidence="7">
    <location>
        <begin position="927"/>
        <end position="937"/>
    </location>
</feature>
<feature type="transmembrane region" description="Helical" evidence="8">
    <location>
        <begin position="349"/>
        <end position="368"/>
    </location>
</feature>
<feature type="transmembrane region" description="Helical" evidence="8">
    <location>
        <begin position="287"/>
        <end position="313"/>
    </location>
</feature>
<dbReference type="InterPro" id="IPR001789">
    <property type="entry name" value="Sig_transdc_resp-reg_receiver"/>
</dbReference>
<feature type="transmembrane region" description="Helical" evidence="8">
    <location>
        <begin position="230"/>
        <end position="248"/>
    </location>
</feature>
<keyword evidence="3 6" id="KW-0597">Phosphoprotein</keyword>
<dbReference type="CDD" id="cd00082">
    <property type="entry name" value="HisKA"/>
    <property type="match status" value="1"/>
</dbReference>
<dbReference type="HOGENOM" id="CLU_006108_0_0_1"/>
<evidence type="ECO:0000259" key="10">
    <source>
        <dbReference type="PROSITE" id="PS50110"/>
    </source>
</evidence>
<dbReference type="EC" id="2.7.13.3" evidence="2"/>
<reference evidence="11 12" key="1">
    <citation type="submission" date="2014-04" db="EMBL/GenBank/DDBJ databases">
        <authorList>
            <consortium name="DOE Joint Genome Institute"/>
            <person name="Kuo A."/>
            <person name="Kohler A."/>
            <person name="Nagy L.G."/>
            <person name="Floudas D."/>
            <person name="Copeland A."/>
            <person name="Barry K.W."/>
            <person name="Cichocki N."/>
            <person name="Veneault-Fourrey C."/>
            <person name="LaButti K."/>
            <person name="Lindquist E.A."/>
            <person name="Lipzen A."/>
            <person name="Lundell T."/>
            <person name="Morin E."/>
            <person name="Murat C."/>
            <person name="Sun H."/>
            <person name="Tunlid A."/>
            <person name="Henrissat B."/>
            <person name="Grigoriev I.V."/>
            <person name="Hibbett D.S."/>
            <person name="Martin F."/>
            <person name="Nordberg H.P."/>
            <person name="Cantor M.N."/>
            <person name="Hua S.X."/>
        </authorList>
    </citation>
    <scope>NUCLEOTIDE SEQUENCE [LARGE SCALE GENOMIC DNA]</scope>
    <source>
        <strain evidence="11 12">LaAM-08-1</strain>
    </source>
</reference>
<evidence type="ECO:0000256" key="4">
    <source>
        <dbReference type="ARBA" id="ARBA00022679"/>
    </source>
</evidence>
<dbReference type="Proteomes" id="UP000054477">
    <property type="component" value="Unassembled WGS sequence"/>
</dbReference>
<evidence type="ECO:0000256" key="7">
    <source>
        <dbReference type="SAM" id="MobiDB-lite"/>
    </source>
</evidence>
<organism evidence="11 12">
    <name type="scientific">Laccaria amethystina LaAM-08-1</name>
    <dbReference type="NCBI Taxonomy" id="1095629"/>
    <lineage>
        <taxon>Eukaryota</taxon>
        <taxon>Fungi</taxon>
        <taxon>Dikarya</taxon>
        <taxon>Basidiomycota</taxon>
        <taxon>Agaricomycotina</taxon>
        <taxon>Agaricomycetes</taxon>
        <taxon>Agaricomycetidae</taxon>
        <taxon>Agaricales</taxon>
        <taxon>Agaricineae</taxon>
        <taxon>Hydnangiaceae</taxon>
        <taxon>Laccaria</taxon>
    </lineage>
</organism>
<dbReference type="EMBL" id="KN838568">
    <property type="protein sequence ID" value="KIK04562.1"/>
    <property type="molecule type" value="Genomic_DNA"/>
</dbReference>
<evidence type="ECO:0000256" key="6">
    <source>
        <dbReference type="PROSITE-ProRule" id="PRU00169"/>
    </source>
</evidence>
<keyword evidence="8" id="KW-1133">Transmembrane helix</keyword>
<dbReference type="InterPro" id="IPR005467">
    <property type="entry name" value="His_kinase_dom"/>
</dbReference>
<dbReference type="PANTHER" id="PTHR43047:SF66">
    <property type="entry name" value="HISKA"/>
    <property type="match status" value="1"/>
</dbReference>
<dbReference type="InterPro" id="IPR004358">
    <property type="entry name" value="Sig_transdc_His_kin-like_C"/>
</dbReference>
<feature type="region of interest" description="Disordered" evidence="7">
    <location>
        <begin position="810"/>
        <end position="937"/>
    </location>
</feature>
<gene>
    <name evidence="11" type="ORF">K443DRAFT_675815</name>
</gene>
<feature type="transmembrane region" description="Helical" evidence="8">
    <location>
        <begin position="260"/>
        <end position="281"/>
    </location>
</feature>
<keyword evidence="12" id="KW-1185">Reference proteome</keyword>
<dbReference type="GO" id="GO:0000155">
    <property type="term" value="F:phosphorelay sensor kinase activity"/>
    <property type="evidence" value="ECO:0007669"/>
    <property type="project" value="InterPro"/>
</dbReference>
<keyword evidence="8" id="KW-0812">Transmembrane</keyword>
<evidence type="ECO:0000256" key="1">
    <source>
        <dbReference type="ARBA" id="ARBA00000085"/>
    </source>
</evidence>
<feature type="compositionally biased region" description="Polar residues" evidence="7">
    <location>
        <begin position="1"/>
        <end position="18"/>
    </location>
</feature>
<evidence type="ECO:0000313" key="11">
    <source>
        <dbReference type="EMBL" id="KIK04562.1"/>
    </source>
</evidence>
<dbReference type="PROSITE" id="PS50110">
    <property type="entry name" value="RESPONSE_REGULATORY"/>
    <property type="match status" value="1"/>
</dbReference>
<sequence length="1115" mass="124561">MALWSTKFSGNSVASSSKWPEEVTLPSLNITPRASQKRRASSHMELDMPSTTTPTTTVADDMLPPPVLYNSGGQSISSRRNRRKSARFSSLAVHWARFKKRLATGPAPSSSSVVEESAAESIFTRRLQCIQDDEEVNEVVVDRTWSEDIKSSITNPDLVGSPDKTGSQPNHGASDNESVVYEGFWSRNQVLMFLRWRVWPSLVKIFNSRFLDDKSEEHYSQESWFLKKHLALYTSIWVVLNWILGCAFMPHSPIVTQDKIFYFVIAPVFSIPLVFMVLYDWPRHRPYIYQGFLVLSIWCWSFYQVIFILLCGYYSSSPRCQGRDFLAMFYYATALQAVALFGLRLNRFPAAMGALLFFLFASITMIPLKTSWARMLINFFVFHSFLIYVHYMWENSERRLYTLRDELKIQFKAKQKAQINERKAADSKRRLTSYVRVPLNTAILAVQNMEASGMIMRDQETEFNALCGSLSMMSKVLNDVLDFNRMDGGRFEVLSRPYAFHQVMRSLFVPLRLAADARGLQFETYLDPNIDLVARRVSYEALGETKENIQKHLTEHPFMDGIVAGDEARLRQIITNLASNGCKFTETGGKLTVKTMLIVPEAKSLDTFGAPITEPVMVFSEGDQQHPLSTSYLTQHNMQHDKPRPPLEYIVVRIEVTDTGVGIRPRDMAESKLFSAFTQTEQGRQQGGKGTGLGLALVRQIVKLSGGRLGVRSKVGEGSTFWVELPLGVGRETLKTALPDLSPEGTTHSGSEKVHDLTTDLAYSATTLGERGSIPVSTSQTTSRTTAAMHSIMEQGGRVELVLRKPDYDSLRSTSSGACVSKKEVERSHDCATPVQAPHQSPSDTSTETPPDDTLTETPLDDTPTETVDDLTTPTEENILRQNRPKFVLIPHPRTFSPENQPPHTSSTLSSTSSSGSSHGKNPMTLFDQSYTRGSPASSNVAFTVEPGLSVLVVDDDPITRSLMKRLLTRLGCMVSVAENGEVALEMILSHQGLFGSTPSSDSSGSNSGPILERRQNLRADVIFEEGKYAVVFLDNQMPVMSGLKAVEKLRQLGRKDFIVGVTGNALLSDQQEYLEAGVDRVLTKPVYERSLRDILGEADERRKTWTSGANSEPL</sequence>
<evidence type="ECO:0000313" key="12">
    <source>
        <dbReference type="Proteomes" id="UP000054477"/>
    </source>
</evidence>
<evidence type="ECO:0000256" key="3">
    <source>
        <dbReference type="ARBA" id="ARBA00022553"/>
    </source>
</evidence>
<dbReference type="OrthoDB" id="60033at2759"/>
<protein>
    <recommendedName>
        <fullName evidence="2">histidine kinase</fullName>
        <ecNumber evidence="2">2.7.13.3</ecNumber>
    </recommendedName>
</protein>
<dbReference type="AlphaFoldDB" id="A0A0C9Y3B9"/>
<feature type="compositionally biased region" description="Basic and acidic residues" evidence="7">
    <location>
        <begin position="821"/>
        <end position="830"/>
    </location>
</feature>
<feature type="region of interest" description="Disordered" evidence="7">
    <location>
        <begin position="1"/>
        <end position="61"/>
    </location>
</feature>
<proteinExistence type="predicted"/>
<dbReference type="GO" id="GO:0009927">
    <property type="term" value="F:histidine phosphotransfer kinase activity"/>
    <property type="evidence" value="ECO:0007669"/>
    <property type="project" value="TreeGrafter"/>
</dbReference>
<evidence type="ECO:0000259" key="9">
    <source>
        <dbReference type="PROSITE" id="PS50109"/>
    </source>
</evidence>
<accession>A0A0C9Y3B9</accession>
<feature type="modified residue" description="4-aspartylphosphate" evidence="6">
    <location>
        <position position="1035"/>
    </location>
</feature>
<keyword evidence="5" id="KW-0418">Kinase</keyword>
<keyword evidence="4" id="KW-0808">Transferase</keyword>
<dbReference type="CDD" id="cd17546">
    <property type="entry name" value="REC_hyHK_CKI1_RcsC-like"/>
    <property type="match status" value="1"/>
</dbReference>
<dbReference type="STRING" id="1095629.A0A0C9Y3B9"/>
<dbReference type="SMART" id="SM00387">
    <property type="entry name" value="HATPase_c"/>
    <property type="match status" value="1"/>
</dbReference>
<dbReference type="SMART" id="SM00448">
    <property type="entry name" value="REC"/>
    <property type="match status" value="1"/>
</dbReference>
<feature type="compositionally biased region" description="Polar residues" evidence="7">
    <location>
        <begin position="164"/>
        <end position="176"/>
    </location>
</feature>
<dbReference type="GO" id="GO:0005886">
    <property type="term" value="C:plasma membrane"/>
    <property type="evidence" value="ECO:0007669"/>
    <property type="project" value="TreeGrafter"/>
</dbReference>
<evidence type="ECO:0000256" key="8">
    <source>
        <dbReference type="SAM" id="Phobius"/>
    </source>
</evidence>
<dbReference type="SUPFAM" id="SSF55874">
    <property type="entry name" value="ATPase domain of HSP90 chaperone/DNA topoisomerase II/histidine kinase"/>
    <property type="match status" value="1"/>
</dbReference>
<evidence type="ECO:0000256" key="2">
    <source>
        <dbReference type="ARBA" id="ARBA00012438"/>
    </source>
</evidence>
<dbReference type="Pfam" id="PF00072">
    <property type="entry name" value="Response_reg"/>
    <property type="match status" value="1"/>
</dbReference>
<dbReference type="PROSITE" id="PS50109">
    <property type="entry name" value="HIS_KIN"/>
    <property type="match status" value="1"/>
</dbReference>
<feature type="domain" description="Histidine kinase" evidence="9">
    <location>
        <begin position="430"/>
        <end position="729"/>
    </location>
</feature>
<dbReference type="Pfam" id="PF02518">
    <property type="entry name" value="HATPase_c"/>
    <property type="match status" value="1"/>
</dbReference>
<name>A0A0C9Y3B9_9AGAR</name>
<dbReference type="Gene3D" id="3.40.50.2300">
    <property type="match status" value="1"/>
</dbReference>
<dbReference type="InterPro" id="IPR011006">
    <property type="entry name" value="CheY-like_superfamily"/>
</dbReference>
<reference evidence="12" key="2">
    <citation type="submission" date="2015-01" db="EMBL/GenBank/DDBJ databases">
        <title>Evolutionary Origins and Diversification of the Mycorrhizal Mutualists.</title>
        <authorList>
            <consortium name="DOE Joint Genome Institute"/>
            <consortium name="Mycorrhizal Genomics Consortium"/>
            <person name="Kohler A."/>
            <person name="Kuo A."/>
            <person name="Nagy L.G."/>
            <person name="Floudas D."/>
            <person name="Copeland A."/>
            <person name="Barry K.W."/>
            <person name="Cichocki N."/>
            <person name="Veneault-Fourrey C."/>
            <person name="LaButti K."/>
            <person name="Lindquist E.A."/>
            <person name="Lipzen A."/>
            <person name="Lundell T."/>
            <person name="Morin E."/>
            <person name="Murat C."/>
            <person name="Riley R."/>
            <person name="Ohm R."/>
            <person name="Sun H."/>
            <person name="Tunlid A."/>
            <person name="Henrissat B."/>
            <person name="Grigoriev I.V."/>
            <person name="Hibbett D.S."/>
            <person name="Martin F."/>
        </authorList>
    </citation>
    <scope>NUCLEOTIDE SEQUENCE [LARGE SCALE GENOMIC DNA]</scope>
    <source>
        <strain evidence="12">LaAM-08-1</strain>
    </source>
</reference>
<dbReference type="InterPro" id="IPR036890">
    <property type="entry name" value="HATPase_C_sf"/>
</dbReference>
<feature type="domain" description="Response regulatory" evidence="10">
    <location>
        <begin position="950"/>
        <end position="1100"/>
    </location>
</feature>
<feature type="compositionally biased region" description="Low complexity" evidence="7">
    <location>
        <begin position="905"/>
        <end position="918"/>
    </location>
</feature>